<dbReference type="SUPFAM" id="SSF48264">
    <property type="entry name" value="Cytochrome P450"/>
    <property type="match status" value="1"/>
</dbReference>
<keyword evidence="7" id="KW-1133">Transmembrane helix</keyword>
<dbReference type="Pfam" id="PF00067">
    <property type="entry name" value="p450"/>
    <property type="match status" value="1"/>
</dbReference>
<dbReference type="GO" id="GO:0004497">
    <property type="term" value="F:monooxygenase activity"/>
    <property type="evidence" value="ECO:0007669"/>
    <property type="project" value="UniProtKB-KW"/>
</dbReference>
<keyword evidence="9" id="KW-1185">Reference proteome</keyword>
<dbReference type="GO" id="GO:0005506">
    <property type="term" value="F:iron ion binding"/>
    <property type="evidence" value="ECO:0007669"/>
    <property type="project" value="InterPro"/>
</dbReference>
<feature type="binding site" description="axial binding residue" evidence="5">
    <location>
        <position position="444"/>
    </location>
    <ligand>
        <name>heme</name>
        <dbReference type="ChEBI" id="CHEBI:30413"/>
    </ligand>
    <ligandPart>
        <name>Fe</name>
        <dbReference type="ChEBI" id="CHEBI:18248"/>
    </ligandPart>
</feature>
<protein>
    <submittedName>
        <fullName evidence="8">Cytochrome P450 monooxygenase virE</fullName>
    </submittedName>
</protein>
<dbReference type="GO" id="GO:0020037">
    <property type="term" value="F:heme binding"/>
    <property type="evidence" value="ECO:0007669"/>
    <property type="project" value="InterPro"/>
</dbReference>
<dbReference type="InterPro" id="IPR002401">
    <property type="entry name" value="Cyt_P450_E_grp-I"/>
</dbReference>
<evidence type="ECO:0000256" key="2">
    <source>
        <dbReference type="ARBA" id="ARBA00022723"/>
    </source>
</evidence>
<dbReference type="PANTHER" id="PTHR46300:SF6">
    <property type="entry name" value="CYTOCHROME P450 2C30"/>
    <property type="match status" value="1"/>
</dbReference>
<proteinExistence type="inferred from homology"/>
<dbReference type="GO" id="GO:0016705">
    <property type="term" value="F:oxidoreductase activity, acting on paired donors, with incorporation or reduction of molecular oxygen"/>
    <property type="evidence" value="ECO:0007669"/>
    <property type="project" value="InterPro"/>
</dbReference>
<keyword evidence="5 6" id="KW-0349">Heme</keyword>
<evidence type="ECO:0000313" key="8">
    <source>
        <dbReference type="EMBL" id="UJO12171.1"/>
    </source>
</evidence>
<dbReference type="GeneID" id="71981630"/>
<dbReference type="KEGG" id="ffu:CLAFUR5_01752"/>
<accession>A0A9Q8L766</accession>
<name>A0A9Q8L766_PASFU</name>
<dbReference type="Gene3D" id="1.10.630.10">
    <property type="entry name" value="Cytochrome P450"/>
    <property type="match status" value="1"/>
</dbReference>
<comment type="cofactor">
    <cofactor evidence="5">
        <name>heme</name>
        <dbReference type="ChEBI" id="CHEBI:30413"/>
    </cofactor>
</comment>
<evidence type="ECO:0000313" key="9">
    <source>
        <dbReference type="Proteomes" id="UP000756132"/>
    </source>
</evidence>
<evidence type="ECO:0000256" key="4">
    <source>
        <dbReference type="ARBA" id="ARBA00023004"/>
    </source>
</evidence>
<dbReference type="PRINTS" id="PR00463">
    <property type="entry name" value="EP450I"/>
</dbReference>
<sequence>MQTLTLIVAVVALVGFGLLTLLNAARSTHAWKNKSTEPPGPTLIPWVGRIHDLPIEKMWTKFHEWANIYGPLYRTKMLGANFIIISDEKVAEDILVKQARIFSDRPEMKSLFDSKSSTGTMEYLPLMGKNQYWARQRKFAHAYLTEATNARYYGVMYHETKRWLARLLENPDDFIFSLEDMASKVMCHLTWDDPSHSEYMTPSAWGLLTQMSPAGPITNVITPLWDYLPEPINPWKIAERKRHDIQQAWWMDRLHQVRDSRAKGQARPSWTNTYLEGTRTGGLSGDYEASSALGMMALVGVFTVAGPLYYFLLAMVYHPEWQKKCQQEIDEACCGRMPELTDMPNLPILRACIKETMRWKPNVPTGVAHEAEADGFYEGYMIPKGSRILPLDIAFMRNPVKYPDPENFRPERWLEAGWPTFQEPLTQFPTIMGMTSFGWGQRACLGQSVTRDETVVACGGLLWGFNIGKKPDKNGQPIWPALDKSNSLLIIKPDPFEMAFEPRSAGRAAEIVQNWKATDAQDQADRAAFAEKAVPLAV</sequence>
<evidence type="ECO:0000256" key="6">
    <source>
        <dbReference type="RuleBase" id="RU000461"/>
    </source>
</evidence>
<evidence type="ECO:0000256" key="3">
    <source>
        <dbReference type="ARBA" id="ARBA00023002"/>
    </source>
</evidence>
<evidence type="ECO:0000256" key="7">
    <source>
        <dbReference type="SAM" id="Phobius"/>
    </source>
</evidence>
<reference evidence="8" key="2">
    <citation type="journal article" date="2022" name="Microb. Genom.">
        <title>A chromosome-scale genome assembly of the tomato pathogen Cladosporium fulvum reveals a compartmentalized genome architecture and the presence of a dispensable chromosome.</title>
        <authorList>
            <person name="Zaccaron A.Z."/>
            <person name="Chen L.H."/>
            <person name="Samaras A."/>
            <person name="Stergiopoulos I."/>
        </authorList>
    </citation>
    <scope>NUCLEOTIDE SEQUENCE</scope>
    <source>
        <strain evidence="8">Race5_Kim</strain>
    </source>
</reference>
<keyword evidence="7" id="KW-0472">Membrane</keyword>
<keyword evidence="3 6" id="KW-0560">Oxidoreductase</keyword>
<evidence type="ECO:0000256" key="5">
    <source>
        <dbReference type="PIRSR" id="PIRSR602401-1"/>
    </source>
</evidence>
<dbReference type="AlphaFoldDB" id="A0A9Q8L766"/>
<reference evidence="8" key="1">
    <citation type="submission" date="2021-12" db="EMBL/GenBank/DDBJ databases">
        <authorList>
            <person name="Zaccaron A."/>
            <person name="Stergiopoulos I."/>
        </authorList>
    </citation>
    <scope>NUCLEOTIDE SEQUENCE</scope>
    <source>
        <strain evidence="8">Race5_Kim</strain>
    </source>
</reference>
<dbReference type="InterPro" id="IPR036396">
    <property type="entry name" value="Cyt_P450_sf"/>
</dbReference>
<keyword evidence="4 5" id="KW-0408">Iron</keyword>
<dbReference type="RefSeq" id="XP_047756537.1">
    <property type="nucleotide sequence ID" value="XM_047900900.1"/>
</dbReference>
<keyword evidence="7" id="KW-0812">Transmembrane</keyword>
<keyword evidence="2 5" id="KW-0479">Metal-binding</keyword>
<dbReference type="OMA" id="VMCQLTW"/>
<comment type="similarity">
    <text evidence="1 6">Belongs to the cytochrome P450 family.</text>
</comment>
<dbReference type="PROSITE" id="PS00086">
    <property type="entry name" value="CYTOCHROME_P450"/>
    <property type="match status" value="1"/>
</dbReference>
<gene>
    <name evidence="8" type="ORF">CLAFUR5_01752</name>
</gene>
<dbReference type="InterPro" id="IPR050364">
    <property type="entry name" value="Cytochrome_P450_fung"/>
</dbReference>
<dbReference type="PANTHER" id="PTHR46300">
    <property type="entry name" value="P450, PUTATIVE (EUROFUNG)-RELATED-RELATED"/>
    <property type="match status" value="1"/>
</dbReference>
<dbReference type="Proteomes" id="UP000756132">
    <property type="component" value="Chromosome 1"/>
</dbReference>
<feature type="transmembrane region" description="Helical" evidence="7">
    <location>
        <begin position="293"/>
        <end position="317"/>
    </location>
</feature>
<evidence type="ECO:0000256" key="1">
    <source>
        <dbReference type="ARBA" id="ARBA00010617"/>
    </source>
</evidence>
<dbReference type="EMBL" id="CP090163">
    <property type="protein sequence ID" value="UJO12171.1"/>
    <property type="molecule type" value="Genomic_DNA"/>
</dbReference>
<organism evidence="8 9">
    <name type="scientific">Passalora fulva</name>
    <name type="common">Tomato leaf mold</name>
    <name type="synonym">Cladosporium fulvum</name>
    <dbReference type="NCBI Taxonomy" id="5499"/>
    <lineage>
        <taxon>Eukaryota</taxon>
        <taxon>Fungi</taxon>
        <taxon>Dikarya</taxon>
        <taxon>Ascomycota</taxon>
        <taxon>Pezizomycotina</taxon>
        <taxon>Dothideomycetes</taxon>
        <taxon>Dothideomycetidae</taxon>
        <taxon>Mycosphaerellales</taxon>
        <taxon>Mycosphaerellaceae</taxon>
        <taxon>Fulvia</taxon>
    </lineage>
</organism>
<dbReference type="InterPro" id="IPR001128">
    <property type="entry name" value="Cyt_P450"/>
</dbReference>
<dbReference type="InterPro" id="IPR017972">
    <property type="entry name" value="Cyt_P450_CS"/>
</dbReference>
<dbReference type="OrthoDB" id="1103324at2759"/>
<keyword evidence="6 8" id="KW-0503">Monooxygenase</keyword>